<dbReference type="STRING" id="1702221.AALO17_19230"/>
<reference evidence="2 4" key="1">
    <citation type="journal article" date="2016" name="Gut Pathog.">
        <title>Whole genome sequencing of "Faecalibaculum rodentium" ALO17, isolated from C57BL/6J laboratory mouse feces.</title>
        <authorList>
            <person name="Lim S."/>
            <person name="Chang D.H."/>
            <person name="Ahn S."/>
            <person name="Kim B.C."/>
        </authorList>
    </citation>
    <scope>NUCLEOTIDE SEQUENCE [LARGE SCALE GENOMIC DNA]</scope>
    <source>
        <strain evidence="2 4">Alo17</strain>
    </source>
</reference>
<accession>A0A140DWN0</accession>
<keyword evidence="4" id="KW-1185">Reference proteome</keyword>
<dbReference type="KEGG" id="fro:AALO17_19230"/>
<dbReference type="InterPro" id="IPR006674">
    <property type="entry name" value="HD_domain"/>
</dbReference>
<dbReference type="CDD" id="cd00077">
    <property type="entry name" value="HDc"/>
    <property type="match status" value="1"/>
</dbReference>
<sequence>MTPVTEDCVLPAAGDDRTDMRDWTQRFLDYTAGFGTADTRYELKRVHTLGVLGYMNALLKLEGITAEDPDLAQAARIAAVFHDIGRFEQLRRHDTFFDAKSADHAALSVQVLEETAMLQDVEKAWRQRILTAIAQHNRLETDIGDPVASRLCDLVRDADRLDIYRVFAVDDIQDMTAHTAEEAAQSTASPAVIEALLAGRPVDKRDRQTPMDLWLTYLGFVNDFRFPASYRLCKAAGFWRKRFDSISLADPAVRACLEHVEVVLNEHCTGPERDTAPD</sequence>
<evidence type="ECO:0000313" key="3">
    <source>
        <dbReference type="EMBL" id="OLU45896.1"/>
    </source>
</evidence>
<name>A0A140DWN0_9FIRM</name>
<organism evidence="2 4">
    <name type="scientific">Faecalibaculum rodentium</name>
    <dbReference type="NCBI Taxonomy" id="1702221"/>
    <lineage>
        <taxon>Bacteria</taxon>
        <taxon>Bacillati</taxon>
        <taxon>Bacillota</taxon>
        <taxon>Erysipelotrichia</taxon>
        <taxon>Erysipelotrichales</taxon>
        <taxon>Erysipelotrichaceae</taxon>
        <taxon>Faecalibaculum</taxon>
    </lineage>
</organism>
<dbReference type="Proteomes" id="UP000186758">
    <property type="component" value="Unassembled WGS sequence"/>
</dbReference>
<protein>
    <recommendedName>
        <fullName evidence="1">HD domain-containing protein</fullName>
    </recommendedName>
</protein>
<evidence type="ECO:0000313" key="2">
    <source>
        <dbReference type="EMBL" id="AMK55057.1"/>
    </source>
</evidence>
<evidence type="ECO:0000313" key="5">
    <source>
        <dbReference type="Proteomes" id="UP000186758"/>
    </source>
</evidence>
<dbReference type="OrthoDB" id="9797344at2"/>
<evidence type="ECO:0000313" key="4">
    <source>
        <dbReference type="Proteomes" id="UP000069771"/>
    </source>
</evidence>
<dbReference type="AlphaFoldDB" id="A0A140DWN0"/>
<dbReference type="GeneID" id="78478539"/>
<dbReference type="SUPFAM" id="SSF109604">
    <property type="entry name" value="HD-domain/PDEase-like"/>
    <property type="match status" value="1"/>
</dbReference>
<dbReference type="Proteomes" id="UP000069771">
    <property type="component" value="Chromosome"/>
</dbReference>
<reference evidence="3 5" key="2">
    <citation type="submission" date="2016-11" db="EMBL/GenBank/DDBJ databases">
        <title>Description of two novel members of the family Erysipelotrichaceae: Ileibacterium lipovorans gen. nov., sp. nov. and Dubosiella newyorkensis, gen. nov., sp. nov.</title>
        <authorList>
            <person name="Cox L.M."/>
            <person name="Sohn J."/>
            <person name="Tyrrell K.L."/>
            <person name="Citron D.M."/>
            <person name="Lawson P.A."/>
            <person name="Patel N.B."/>
            <person name="Iizumi T."/>
            <person name="Perez-Perez G.I."/>
            <person name="Goldstein E.J."/>
            <person name="Blaser M.J."/>
        </authorList>
    </citation>
    <scope>NUCLEOTIDE SEQUENCE [LARGE SCALE GENOMIC DNA]</scope>
    <source>
        <strain evidence="3 5">NYU-BL-K8</strain>
    </source>
</reference>
<gene>
    <name evidence="2" type="ORF">AALO17_19230</name>
    <name evidence="3" type="ORF">BO223_03850</name>
</gene>
<dbReference type="EMBL" id="MPJZ01000042">
    <property type="protein sequence ID" value="OLU45896.1"/>
    <property type="molecule type" value="Genomic_DNA"/>
</dbReference>
<evidence type="ECO:0000259" key="1">
    <source>
        <dbReference type="Pfam" id="PF01966"/>
    </source>
</evidence>
<dbReference type="EMBL" id="CP011391">
    <property type="protein sequence ID" value="AMK55057.1"/>
    <property type="molecule type" value="Genomic_DNA"/>
</dbReference>
<proteinExistence type="predicted"/>
<feature type="domain" description="HD" evidence="1">
    <location>
        <begin position="47"/>
        <end position="162"/>
    </location>
</feature>
<dbReference type="InterPro" id="IPR003607">
    <property type="entry name" value="HD/PDEase_dom"/>
</dbReference>
<dbReference type="Pfam" id="PF01966">
    <property type="entry name" value="HD"/>
    <property type="match status" value="1"/>
</dbReference>
<dbReference type="RefSeq" id="WP_067558260.1">
    <property type="nucleotide sequence ID" value="NZ_CANPCH010000036.1"/>
</dbReference>
<dbReference type="Gene3D" id="1.10.3210.10">
    <property type="entry name" value="Hypothetical protein af1432"/>
    <property type="match status" value="1"/>
</dbReference>